<protein>
    <submittedName>
        <fullName evidence="1">Uncharacterized protein</fullName>
    </submittedName>
</protein>
<keyword evidence="2" id="KW-1185">Reference proteome</keyword>
<organism evidence="1 2">
    <name type="scientific">Smallanthus sonchifolius</name>
    <dbReference type="NCBI Taxonomy" id="185202"/>
    <lineage>
        <taxon>Eukaryota</taxon>
        <taxon>Viridiplantae</taxon>
        <taxon>Streptophyta</taxon>
        <taxon>Embryophyta</taxon>
        <taxon>Tracheophyta</taxon>
        <taxon>Spermatophyta</taxon>
        <taxon>Magnoliopsida</taxon>
        <taxon>eudicotyledons</taxon>
        <taxon>Gunneridae</taxon>
        <taxon>Pentapetalae</taxon>
        <taxon>asterids</taxon>
        <taxon>campanulids</taxon>
        <taxon>Asterales</taxon>
        <taxon>Asteraceae</taxon>
        <taxon>Asteroideae</taxon>
        <taxon>Heliantheae alliance</taxon>
        <taxon>Millerieae</taxon>
        <taxon>Smallanthus</taxon>
    </lineage>
</organism>
<evidence type="ECO:0000313" key="1">
    <source>
        <dbReference type="EMBL" id="KAI3798285.1"/>
    </source>
</evidence>
<comment type="caution">
    <text evidence="1">The sequence shown here is derived from an EMBL/GenBank/DDBJ whole genome shotgun (WGS) entry which is preliminary data.</text>
</comment>
<reference evidence="2" key="1">
    <citation type="journal article" date="2022" name="Mol. Ecol. Resour.">
        <title>The genomes of chicory, endive, great burdock and yacon provide insights into Asteraceae palaeo-polyploidization history and plant inulin production.</title>
        <authorList>
            <person name="Fan W."/>
            <person name="Wang S."/>
            <person name="Wang H."/>
            <person name="Wang A."/>
            <person name="Jiang F."/>
            <person name="Liu H."/>
            <person name="Zhao H."/>
            <person name="Xu D."/>
            <person name="Zhang Y."/>
        </authorList>
    </citation>
    <scope>NUCLEOTIDE SEQUENCE [LARGE SCALE GENOMIC DNA]</scope>
    <source>
        <strain evidence="2">cv. Yunnan</strain>
    </source>
</reference>
<proteinExistence type="predicted"/>
<name>A0ACB9HRD0_9ASTR</name>
<dbReference type="EMBL" id="CM042028">
    <property type="protein sequence ID" value="KAI3798285.1"/>
    <property type="molecule type" value="Genomic_DNA"/>
</dbReference>
<gene>
    <name evidence="1" type="ORF">L1987_33556</name>
</gene>
<evidence type="ECO:0000313" key="2">
    <source>
        <dbReference type="Proteomes" id="UP001056120"/>
    </source>
</evidence>
<sequence length="159" mass="18280">MKPSLIKFTKSKFTKLTAISPSVSTSSSPDEETESLDEDEKIDWFSYWYPLMPVCDLDKRDPVGKKVMGLDVVVWWDKNENAWKVLDDMCPHRLAPLSEGRIDEWGRLQCVYHGWCFGGSGDCKLIPQAPLDEPEVNSITWNLLSNNFINDYITEKLVF</sequence>
<dbReference type="Proteomes" id="UP001056120">
    <property type="component" value="Linkage Group LG11"/>
</dbReference>
<reference evidence="1 2" key="2">
    <citation type="journal article" date="2022" name="Mol. Ecol. Resour.">
        <title>The genomes of chicory, endive, great burdock and yacon provide insights into Asteraceae paleo-polyploidization history and plant inulin production.</title>
        <authorList>
            <person name="Fan W."/>
            <person name="Wang S."/>
            <person name="Wang H."/>
            <person name="Wang A."/>
            <person name="Jiang F."/>
            <person name="Liu H."/>
            <person name="Zhao H."/>
            <person name="Xu D."/>
            <person name="Zhang Y."/>
        </authorList>
    </citation>
    <scope>NUCLEOTIDE SEQUENCE [LARGE SCALE GENOMIC DNA]</scope>
    <source>
        <strain evidence="2">cv. Yunnan</strain>
        <tissue evidence="1">Leaves</tissue>
    </source>
</reference>
<accession>A0ACB9HRD0</accession>